<dbReference type="EMBL" id="LR796634">
    <property type="protein sequence ID" value="CAB4156363.1"/>
    <property type="molecule type" value="Genomic_DNA"/>
</dbReference>
<dbReference type="EMBL" id="LR796441">
    <property type="protein sequence ID" value="CAB4145034.1"/>
    <property type="molecule type" value="Genomic_DNA"/>
</dbReference>
<name>A0A6J5MEP5_9CAUD</name>
<protein>
    <submittedName>
        <fullName evidence="1">Uncharacterized protein</fullName>
    </submittedName>
</protein>
<reference evidence="1" key="1">
    <citation type="submission" date="2020-04" db="EMBL/GenBank/DDBJ databases">
        <authorList>
            <person name="Chiriac C."/>
            <person name="Salcher M."/>
            <person name="Ghai R."/>
            <person name="Kavagutti S V."/>
        </authorList>
    </citation>
    <scope>NUCLEOTIDE SEQUENCE</scope>
</reference>
<organism evidence="1">
    <name type="scientific">uncultured Caudovirales phage</name>
    <dbReference type="NCBI Taxonomy" id="2100421"/>
    <lineage>
        <taxon>Viruses</taxon>
        <taxon>Duplodnaviria</taxon>
        <taxon>Heunggongvirae</taxon>
        <taxon>Uroviricota</taxon>
        <taxon>Caudoviricetes</taxon>
        <taxon>Peduoviridae</taxon>
        <taxon>Maltschvirus</taxon>
        <taxon>Maltschvirus maltsch</taxon>
    </lineage>
</organism>
<sequence>MARDFKTSFVFPTQAVSGTTAGVTTNLTQVFRTGFNTLTINTGGAVTTPITCNTSDFFYGDEQVADMYSITASDGTKGDGLYTAAAPLGIRLASISSSVAGLFTATAHGLVQGSTLVFTSVTGGAGVIKAYRPYTVQYVSVNTFYLTEQKSTNFLVTATVVSAGIAYATHPTFGLGPLSIIGQAGAQPEALPGQYVRPLYLRTVVQPNLIAATASAAVNLTNLTVSLYGSHVRGFNGTAGTIADLDTAGATSPYALVASRTYQQVFFDGFNGVPNTGAVFTIPVQTDYPFVRAVLSFGRTETAGGTFAATSTIGVGMSFVTGRENAQV</sequence>
<evidence type="ECO:0000313" key="2">
    <source>
        <dbReference type="EMBL" id="CAB4156363.1"/>
    </source>
</evidence>
<proteinExistence type="predicted"/>
<gene>
    <name evidence="1" type="ORF">UFOVP467_58</name>
    <name evidence="2" type="ORF">UFOVP657_53</name>
</gene>
<accession>A0A6J5MEP5</accession>
<evidence type="ECO:0000313" key="1">
    <source>
        <dbReference type="EMBL" id="CAB4145034.1"/>
    </source>
</evidence>